<dbReference type="Pfam" id="PF11951">
    <property type="entry name" value="Fungal_trans_2"/>
    <property type="match status" value="1"/>
</dbReference>
<dbReference type="EMBL" id="KZ613783">
    <property type="protein sequence ID" value="PMD62385.1"/>
    <property type="molecule type" value="Genomic_DNA"/>
</dbReference>
<dbReference type="InterPro" id="IPR052360">
    <property type="entry name" value="Transcr_Regulatory_Proteins"/>
</dbReference>
<keyword evidence="10" id="KW-1185">Reference proteome</keyword>
<dbReference type="Pfam" id="PF00172">
    <property type="entry name" value="Zn_clus"/>
    <property type="match status" value="1"/>
</dbReference>
<evidence type="ECO:0000256" key="6">
    <source>
        <dbReference type="ARBA" id="ARBA00023242"/>
    </source>
</evidence>
<name>A0A2J6TH72_9HELO</name>
<keyword evidence="4" id="KW-0238">DNA-binding</keyword>
<dbReference type="GeneID" id="36580106"/>
<keyword evidence="5" id="KW-0804">Transcription</keyword>
<dbReference type="InParanoid" id="A0A2J6TH72"/>
<evidence type="ECO:0000256" key="5">
    <source>
        <dbReference type="ARBA" id="ARBA00023163"/>
    </source>
</evidence>
<feature type="domain" description="Zn(2)-C6 fungal-type" evidence="8">
    <location>
        <begin position="51"/>
        <end position="79"/>
    </location>
</feature>
<dbReference type="CDD" id="cd00067">
    <property type="entry name" value="GAL4"/>
    <property type="match status" value="1"/>
</dbReference>
<keyword evidence="6" id="KW-0539">Nucleus</keyword>
<evidence type="ECO:0000313" key="10">
    <source>
        <dbReference type="Proteomes" id="UP000235371"/>
    </source>
</evidence>
<dbReference type="OrthoDB" id="3598904at2759"/>
<dbReference type="GO" id="GO:0000981">
    <property type="term" value="F:DNA-binding transcription factor activity, RNA polymerase II-specific"/>
    <property type="evidence" value="ECO:0007669"/>
    <property type="project" value="InterPro"/>
</dbReference>
<dbReference type="InterPro" id="IPR036864">
    <property type="entry name" value="Zn2-C6_fun-type_DNA-bd_sf"/>
</dbReference>
<protein>
    <recommendedName>
        <fullName evidence="8">Zn(2)-C6 fungal-type domain-containing protein</fullName>
    </recommendedName>
</protein>
<dbReference type="InterPro" id="IPR021858">
    <property type="entry name" value="Fun_TF"/>
</dbReference>
<evidence type="ECO:0000256" key="4">
    <source>
        <dbReference type="ARBA" id="ARBA00023125"/>
    </source>
</evidence>
<reference evidence="9 10" key="1">
    <citation type="submission" date="2016-04" db="EMBL/GenBank/DDBJ databases">
        <title>A degradative enzymes factory behind the ericoid mycorrhizal symbiosis.</title>
        <authorList>
            <consortium name="DOE Joint Genome Institute"/>
            <person name="Martino E."/>
            <person name="Morin E."/>
            <person name="Grelet G."/>
            <person name="Kuo A."/>
            <person name="Kohler A."/>
            <person name="Daghino S."/>
            <person name="Barry K."/>
            <person name="Choi C."/>
            <person name="Cichocki N."/>
            <person name="Clum A."/>
            <person name="Copeland A."/>
            <person name="Hainaut M."/>
            <person name="Haridas S."/>
            <person name="Labutti K."/>
            <person name="Lindquist E."/>
            <person name="Lipzen A."/>
            <person name="Khouja H.-R."/>
            <person name="Murat C."/>
            <person name="Ohm R."/>
            <person name="Olson A."/>
            <person name="Spatafora J."/>
            <person name="Veneault-Fourrey C."/>
            <person name="Henrissat B."/>
            <person name="Grigoriev I."/>
            <person name="Martin F."/>
            <person name="Perotto S."/>
        </authorList>
    </citation>
    <scope>NUCLEOTIDE SEQUENCE [LARGE SCALE GENOMIC DNA]</scope>
    <source>
        <strain evidence="9 10">E</strain>
    </source>
</reference>
<dbReference type="PANTHER" id="PTHR36206">
    <property type="entry name" value="ASPERCRYPTIN BIOSYNTHESIS CLUSTER-SPECIFIC TRANSCRIPTION REGULATOR ATNN-RELATED"/>
    <property type="match status" value="1"/>
</dbReference>
<evidence type="ECO:0000313" key="9">
    <source>
        <dbReference type="EMBL" id="PMD62385.1"/>
    </source>
</evidence>
<dbReference type="Gene3D" id="4.10.240.10">
    <property type="entry name" value="Zn(2)-C6 fungal-type DNA-binding domain"/>
    <property type="match status" value="1"/>
</dbReference>
<dbReference type="GO" id="GO:0008270">
    <property type="term" value="F:zinc ion binding"/>
    <property type="evidence" value="ECO:0007669"/>
    <property type="project" value="InterPro"/>
</dbReference>
<feature type="compositionally biased region" description="Basic and acidic residues" evidence="7">
    <location>
        <begin position="1"/>
        <end position="37"/>
    </location>
</feature>
<keyword evidence="2" id="KW-0862">Zinc</keyword>
<evidence type="ECO:0000256" key="3">
    <source>
        <dbReference type="ARBA" id="ARBA00023015"/>
    </source>
</evidence>
<dbReference type="Proteomes" id="UP000235371">
    <property type="component" value="Unassembled WGS sequence"/>
</dbReference>
<evidence type="ECO:0000256" key="1">
    <source>
        <dbReference type="ARBA" id="ARBA00022723"/>
    </source>
</evidence>
<proteinExistence type="predicted"/>
<dbReference type="GO" id="GO:0003677">
    <property type="term" value="F:DNA binding"/>
    <property type="evidence" value="ECO:0007669"/>
    <property type="project" value="UniProtKB-KW"/>
</dbReference>
<keyword evidence="1" id="KW-0479">Metal-binding</keyword>
<gene>
    <name evidence="9" type="ORF">K444DRAFT_340743</name>
</gene>
<evidence type="ECO:0000259" key="8">
    <source>
        <dbReference type="PROSITE" id="PS50048"/>
    </source>
</evidence>
<evidence type="ECO:0000256" key="2">
    <source>
        <dbReference type="ARBA" id="ARBA00022833"/>
    </source>
</evidence>
<dbReference type="PROSITE" id="PS00463">
    <property type="entry name" value="ZN2_CY6_FUNGAL_1"/>
    <property type="match status" value="1"/>
</dbReference>
<dbReference type="InterPro" id="IPR001138">
    <property type="entry name" value="Zn2Cys6_DnaBD"/>
</dbReference>
<dbReference type="SUPFAM" id="SSF57701">
    <property type="entry name" value="Zn2/Cys6 DNA-binding domain"/>
    <property type="match status" value="1"/>
</dbReference>
<keyword evidence="3" id="KW-0805">Transcription regulation</keyword>
<evidence type="ECO:0000256" key="7">
    <source>
        <dbReference type="SAM" id="MobiDB-lite"/>
    </source>
</evidence>
<dbReference type="RefSeq" id="XP_024739289.1">
    <property type="nucleotide sequence ID" value="XM_024872024.1"/>
</dbReference>
<dbReference type="AlphaFoldDB" id="A0A2J6TH72"/>
<dbReference type="PANTHER" id="PTHR36206:SF4">
    <property type="entry name" value="HYPOTHETICAL CONSERVED PROTEIN (EUROFUNG)-RELATED"/>
    <property type="match status" value="1"/>
</dbReference>
<dbReference type="SMART" id="SM00066">
    <property type="entry name" value="GAL4"/>
    <property type="match status" value="1"/>
</dbReference>
<feature type="region of interest" description="Disordered" evidence="7">
    <location>
        <begin position="1"/>
        <end position="43"/>
    </location>
</feature>
<sequence>METPDFRAITKTEVKEKKEEKEEEKEKGEKGMKEKEREKKKRARKPKVRTGCITCKVWRVKCDENRPECNRCIKFGIKCDGFLVIPPPREQSRPRRISSRPLVPYGHFLNDVTMPLREVNASRFQSQEEHRFFQLYVTKTAEHLSGFYSPTLWKQIVLQASEADESIRHAVISIGALDMTAVSGRKRTNSKLSKEIEDHHVFALSQYSKAINCLRQKVFSTNYDLRTALVASLLIVCFETYHGNYESANRQTRTAVNLIASHREALPHSSRNMKSEIEDDLRAAFDRLDIQSMSQTDMYTLPEHLKMLDCNADLLETMPAVFEDVTTTRRYFNLVCRQTMHFACACWTVHTALLTPPPPFSHPTLCSATPSKPSLSYFDAAVPYTAEFLKLGRQKFEQAERWMKAFRPLFDEKRKVRGSKECLAVSAQRMQYLVTYIALSSMGTMIETSYDKYHDLFREIVDLGQDMCFPSHHLDVEGKGEGVGDEGSQEMFLFDLQSVMPLDFVAKKCRDPALRRTAIWHMKARPRRETFWDSFVAATVCEWVVAVEEEGMVGGLVREENRARDIGVRLELESVDKVRKAKVWCTLGTGARREGVVEW</sequence>
<accession>A0A2J6TH72</accession>
<dbReference type="PROSITE" id="PS50048">
    <property type="entry name" value="ZN2_CY6_FUNGAL_2"/>
    <property type="match status" value="1"/>
</dbReference>
<dbReference type="STRING" id="1095630.A0A2J6TH72"/>
<organism evidence="9 10">
    <name type="scientific">Hyaloscypha bicolor E</name>
    <dbReference type="NCBI Taxonomy" id="1095630"/>
    <lineage>
        <taxon>Eukaryota</taxon>
        <taxon>Fungi</taxon>
        <taxon>Dikarya</taxon>
        <taxon>Ascomycota</taxon>
        <taxon>Pezizomycotina</taxon>
        <taxon>Leotiomycetes</taxon>
        <taxon>Helotiales</taxon>
        <taxon>Hyaloscyphaceae</taxon>
        <taxon>Hyaloscypha</taxon>
        <taxon>Hyaloscypha bicolor</taxon>
    </lineage>
</organism>